<dbReference type="Gene3D" id="2.130.10.30">
    <property type="entry name" value="Regulator of chromosome condensation 1/beta-lactamase-inhibitor protein II"/>
    <property type="match status" value="2"/>
</dbReference>
<dbReference type="GO" id="GO:0005085">
    <property type="term" value="F:guanyl-nucleotide exchange factor activity"/>
    <property type="evidence" value="ECO:0007669"/>
    <property type="project" value="TreeGrafter"/>
</dbReference>
<feature type="compositionally biased region" description="Basic residues" evidence="2">
    <location>
        <begin position="701"/>
        <end position="732"/>
    </location>
</feature>
<dbReference type="Pfam" id="PF21107">
    <property type="entry name" value="STPRs"/>
    <property type="match status" value="1"/>
</dbReference>
<evidence type="ECO:0000256" key="2">
    <source>
        <dbReference type="SAM" id="MobiDB-lite"/>
    </source>
</evidence>
<dbReference type="GO" id="GO:0019843">
    <property type="term" value="F:rRNA binding"/>
    <property type="evidence" value="ECO:0007669"/>
    <property type="project" value="TreeGrafter"/>
</dbReference>
<dbReference type="SUPFAM" id="SSF50985">
    <property type="entry name" value="RCC1/BLIP-II"/>
    <property type="match status" value="2"/>
</dbReference>
<feature type="compositionally biased region" description="Basic and acidic residues" evidence="2">
    <location>
        <begin position="777"/>
        <end position="794"/>
    </location>
</feature>
<dbReference type="PROSITE" id="PS50012">
    <property type="entry name" value="RCC1_3"/>
    <property type="match status" value="3"/>
</dbReference>
<dbReference type="InterPro" id="IPR000408">
    <property type="entry name" value="Reg_chr_condens"/>
</dbReference>
<evidence type="ECO:0000313" key="5">
    <source>
        <dbReference type="EMBL" id="KAI1710584.1"/>
    </source>
</evidence>
<feature type="region of interest" description="Disordered" evidence="2">
    <location>
        <begin position="489"/>
        <end position="538"/>
    </location>
</feature>
<dbReference type="GO" id="GO:0005743">
    <property type="term" value="C:mitochondrial inner membrane"/>
    <property type="evidence" value="ECO:0007669"/>
    <property type="project" value="TreeGrafter"/>
</dbReference>
<feature type="repeat" description="RCC1" evidence="1">
    <location>
        <begin position="317"/>
        <end position="368"/>
    </location>
</feature>
<comment type="caution">
    <text evidence="5">The sequence shown here is derived from an EMBL/GenBank/DDBJ whole genome shotgun (WGS) entry which is preliminary data.</text>
</comment>
<keyword evidence="6" id="KW-1185">Reference proteome</keyword>
<feature type="repeat" description="RCC1" evidence="1">
    <location>
        <begin position="426"/>
        <end position="479"/>
    </location>
</feature>
<feature type="domain" description="Helitron helicase-like" evidence="3">
    <location>
        <begin position="1063"/>
        <end position="1213"/>
    </location>
</feature>
<dbReference type="PANTHER" id="PTHR46337">
    <property type="entry name" value="RCC1-LIKE G EXCHANGING FACTOR-LIKE PROTEIN"/>
    <property type="match status" value="1"/>
</dbReference>
<evidence type="ECO:0000256" key="1">
    <source>
        <dbReference type="PROSITE-ProRule" id="PRU00235"/>
    </source>
</evidence>
<feature type="compositionally biased region" description="Basic and acidic residues" evidence="2">
    <location>
        <begin position="804"/>
        <end position="814"/>
    </location>
</feature>
<dbReference type="PANTHER" id="PTHR46337:SF1">
    <property type="entry name" value="RCC1-LIKE G EXCHANGING FACTOR-LIKE PROTEIN"/>
    <property type="match status" value="1"/>
</dbReference>
<feature type="domain" description="STPR" evidence="4">
    <location>
        <begin position="725"/>
        <end position="790"/>
    </location>
</feature>
<evidence type="ECO:0000313" key="6">
    <source>
        <dbReference type="Proteomes" id="UP001201812"/>
    </source>
</evidence>
<feature type="compositionally biased region" description="Basic and acidic residues" evidence="2">
    <location>
        <begin position="758"/>
        <end position="768"/>
    </location>
</feature>
<protein>
    <submittedName>
        <fullName evidence="5">RCC1-like G exchanging factor-like protein</fullName>
    </submittedName>
</protein>
<gene>
    <name evidence="5" type="ORF">DdX_10644</name>
</gene>
<dbReference type="EMBL" id="JAKKPZ010000025">
    <property type="protein sequence ID" value="KAI1710584.1"/>
    <property type="molecule type" value="Genomic_DNA"/>
</dbReference>
<evidence type="ECO:0000259" key="3">
    <source>
        <dbReference type="Pfam" id="PF14214"/>
    </source>
</evidence>
<dbReference type="InterPro" id="IPR048998">
    <property type="entry name" value="STPR"/>
</dbReference>
<dbReference type="Proteomes" id="UP001201812">
    <property type="component" value="Unassembled WGS sequence"/>
</dbReference>
<feature type="region of interest" description="Disordered" evidence="2">
    <location>
        <begin position="686"/>
        <end position="830"/>
    </location>
</feature>
<dbReference type="GO" id="GO:0070131">
    <property type="term" value="P:positive regulation of mitochondrial translation"/>
    <property type="evidence" value="ECO:0007669"/>
    <property type="project" value="TreeGrafter"/>
</dbReference>
<dbReference type="Pfam" id="PF14214">
    <property type="entry name" value="Helitron_like_N"/>
    <property type="match status" value="1"/>
</dbReference>
<feature type="repeat" description="RCC1" evidence="1">
    <location>
        <begin position="264"/>
        <end position="316"/>
    </location>
</feature>
<feature type="compositionally biased region" description="Basic and acidic residues" evidence="2">
    <location>
        <begin position="733"/>
        <end position="748"/>
    </location>
</feature>
<dbReference type="InterPro" id="IPR053035">
    <property type="entry name" value="Mitochondrial_GEF_domain"/>
</dbReference>
<name>A0AAD4R535_9BILA</name>
<reference evidence="5" key="1">
    <citation type="submission" date="2022-01" db="EMBL/GenBank/DDBJ databases">
        <title>Genome Sequence Resource for Two Populations of Ditylenchus destructor, the Migratory Endoparasitic Phytonematode.</title>
        <authorList>
            <person name="Zhang H."/>
            <person name="Lin R."/>
            <person name="Xie B."/>
        </authorList>
    </citation>
    <scope>NUCLEOTIDE SEQUENCE</scope>
    <source>
        <strain evidence="5">BazhouSP</strain>
    </source>
</reference>
<evidence type="ECO:0000259" key="4">
    <source>
        <dbReference type="Pfam" id="PF21107"/>
    </source>
</evidence>
<proteinExistence type="predicted"/>
<dbReference type="InterPro" id="IPR009091">
    <property type="entry name" value="RCC1/BLIP-II"/>
</dbReference>
<dbReference type="Pfam" id="PF00415">
    <property type="entry name" value="RCC1"/>
    <property type="match status" value="3"/>
</dbReference>
<accession>A0AAD4R535</accession>
<feature type="compositionally biased region" description="Polar residues" evidence="2">
    <location>
        <begin position="816"/>
        <end position="830"/>
    </location>
</feature>
<dbReference type="InterPro" id="IPR025476">
    <property type="entry name" value="Helitron_helicase-like"/>
</dbReference>
<organism evidence="5 6">
    <name type="scientific">Ditylenchus destructor</name>
    <dbReference type="NCBI Taxonomy" id="166010"/>
    <lineage>
        <taxon>Eukaryota</taxon>
        <taxon>Metazoa</taxon>
        <taxon>Ecdysozoa</taxon>
        <taxon>Nematoda</taxon>
        <taxon>Chromadorea</taxon>
        <taxon>Rhabditida</taxon>
        <taxon>Tylenchina</taxon>
        <taxon>Tylenchomorpha</taxon>
        <taxon>Sphaerularioidea</taxon>
        <taxon>Anguinidae</taxon>
        <taxon>Anguininae</taxon>
        <taxon>Ditylenchus</taxon>
    </lineage>
</organism>
<sequence length="1406" mass="159855">MSSRRCLVSAILNRTLDESSIQRIRNNFMRFHWAECQAGRCASTTVIPLPPGQMPTEDVPPEQEKHVHDFRTRRVQGGIFGSGICSTGSFGLPSLVEKITSPDQIYKPRKLGWLDAKKIRRVAAGFGFSLFASHKELYGAGLNNFYQIGGPMRTNRKHGRLDQEAKQWYIRGRRITLPEGAGSIHNIAAGRLHAIVATENMYLALGDNSHGQCGLDPEKVGVSACDLEYNWPRITPTWDCKERENQVRQVHCCLDTSFILLRSGAIYAFGLGTDGQLGNGNLNFQWEPRLVEGDLKGVKISKITGNTDTLMAVSTEGDLFMWGQNEYGQLSMISDEPQVYFPRHVPLKLGKLVDVAATGSSCLVLNSEGEVYTWGFQILGLGPKIEYLSNPMQLDPPLFACAVGDEGRIKKIYGGNTMFGAVNEGGHIFTWGPNTNGNLGVGHPNHQFFPYQVFLPETIADKNEAVSFGPDHSVFLLYYGNVQVTLRRNSMPPKKCKPPTPMVTRSRAKAKNSTEPQPPVLAKRSRKDTSPMPEQVHSEDDVLNAGCASRNGSLENIQKENCKPSHVNIGINIGIPKNIGILNVELNELYQENETIAELERFDGQETFSINNAIELLNTNYDNWKSHFTGTSSDDDSIKAFISYENLHYPDNLADLANKCGVDVVTLTNAFENGLDITHENITHVSNSSEENSVHSDQTSLKKKPGRPSNKRGKASIGRQRKEKNQAKKRNQNYRDNETPEQRNKRLSQDNSRIISRRSNETQEERNKRLSQQKNIDISRRSNETQDERNKRLSQDNSRIISRRSNETQDERNKRLSQQLERQNELINNRTQAENIRKESDTLAGTLTNVNDITPFSLGSFDYKCKDCGALHFEMEASLNELRKPKQNRTYDMCCSLGKIAYEKNPEYPPVLKSLFLKKHPKHREFYDHIRNVNSSFGFVSINAHVKRLSGQYHYRIQGPLYHLFNQNAHPIEGETHTYGQLFFLDTQEASNLRANNPVNKGIDESLFLEIENELRLTNPLIKSYHMMYEIEKKQNEEALRRNEEPKRVTLSSFRPLNTSQSIFNALHFAGKLMHQWAVDMWTRIEGDLLEFQKLKNISYQSATASNLNGDLNPDRTDEISRKTILYSDYPGSIKYYQEEFRKSMIMAKRFGPPDLFITITFGSDNEDLKNAINVQLPDGDRLQQQTNFRPDMVARAFELIYDDFINLIWKNNDNGKPTFGKRRSHAIIDLKLHLENEQNIYWNKKKDTAQKIKQKKEQDTQLTAFFKLCRESEHSDFAKKFRYWEIVEHFTWHEQQKIWEPTKIGKSENLGRMKCVLSSTSARKVQVSRGLFIGLAVGIAWTSLLRKFASPDFAAYSPSDDANARGTFPGSFTSVNHRHFKLLFHGSSTLCSDGSILLCPQSSAL</sequence>